<evidence type="ECO:0000313" key="2">
    <source>
        <dbReference type="Proteomes" id="UP000515808"/>
    </source>
</evidence>
<evidence type="ECO:0000313" key="1">
    <source>
        <dbReference type="EMBL" id="QNM84603.1"/>
    </source>
</evidence>
<gene>
    <name evidence="1" type="ORF">H9W90_10380</name>
</gene>
<proteinExistence type="predicted"/>
<accession>A0A7G9L7K4</accession>
<dbReference type="EMBL" id="CP060695">
    <property type="protein sequence ID" value="QNM84603.1"/>
    <property type="molecule type" value="Genomic_DNA"/>
</dbReference>
<dbReference type="RefSeq" id="WP_187481532.1">
    <property type="nucleotide sequence ID" value="NZ_CP060695.1"/>
</dbReference>
<dbReference type="AlphaFoldDB" id="A0A7G9L7K4"/>
<reference evidence="1 2" key="1">
    <citation type="submission" date="2020-08" db="EMBL/GenBank/DDBJ databases">
        <title>Polaribacter sp. L12M9 isolated from gut of the Korean scallop.</title>
        <authorList>
            <person name="Jeong Y.S."/>
        </authorList>
    </citation>
    <scope>NUCLEOTIDE SEQUENCE [LARGE SCALE GENOMIC DNA]</scope>
    <source>
        <strain evidence="1 2">L12M9</strain>
    </source>
</reference>
<dbReference type="KEGG" id="ppec:H9W90_10380"/>
<dbReference type="Proteomes" id="UP000515808">
    <property type="component" value="Chromosome"/>
</dbReference>
<keyword evidence="2" id="KW-1185">Reference proteome</keyword>
<organism evidence="1 2">
    <name type="scientific">Polaribacter pectinis</name>
    <dbReference type="NCBI Taxonomy" id="2738844"/>
    <lineage>
        <taxon>Bacteria</taxon>
        <taxon>Pseudomonadati</taxon>
        <taxon>Bacteroidota</taxon>
        <taxon>Flavobacteriia</taxon>
        <taxon>Flavobacteriales</taxon>
        <taxon>Flavobacteriaceae</taxon>
    </lineage>
</organism>
<protein>
    <submittedName>
        <fullName evidence="1">Uncharacterized protein</fullName>
    </submittedName>
</protein>
<sequence length="226" mass="27503">MSKKTVQNTFEIYELLRAGLMYPSIVYIPIDTVLEYVEFEEIAELQEIMQPFDRLWICESLEINYHLEADTDLQLLLKKQDVLKKNLFLLIDYKQNLEPEQFEYLEKNYKQLLYVCMYFSQEMLRVLKVSKEKHLKKYLHLFELQDIHYQKHFTAIEETFPSSEEEKKTWYTSDTINYEKLKENIPLDNNRDDKTSKKVKKKRQKYITDEESQMYLLESVFNIKID</sequence>
<name>A0A7G9L7K4_9FLAO</name>